<dbReference type="KEGG" id="cmav:ABHF33_07370"/>
<sequence length="101" mass="10521">MASTSGSLWAHGDEDHGAAPVVATTNSDKPQRLPDGRVLLPKTAQHRLEIRTLLASEGTAARAIELNGHVVMDPNRGGRVQASSGGRISAPQGACLCWAAK</sequence>
<evidence type="ECO:0000313" key="2">
    <source>
        <dbReference type="EMBL" id="XBM02075.1"/>
    </source>
</evidence>
<reference evidence="2" key="1">
    <citation type="submission" date="2024-05" db="EMBL/GenBank/DDBJ databases">
        <authorList>
            <person name="Yang L."/>
            <person name="Pan L."/>
        </authorList>
    </citation>
    <scope>NUCLEOTIDE SEQUENCE</scope>
    <source>
        <strain evidence="2">FCG-7</strain>
    </source>
</reference>
<dbReference type="AlphaFoldDB" id="A0AAU7FBE5"/>
<evidence type="ECO:0000256" key="1">
    <source>
        <dbReference type="SAM" id="MobiDB-lite"/>
    </source>
</evidence>
<proteinExistence type="predicted"/>
<gene>
    <name evidence="2" type="ORF">ABHF33_07370</name>
</gene>
<accession>A0AAU7FBE5</accession>
<dbReference type="EMBL" id="CP157355">
    <property type="protein sequence ID" value="XBM02075.1"/>
    <property type="molecule type" value="Genomic_DNA"/>
</dbReference>
<name>A0AAU7FBE5_9NEIS</name>
<dbReference type="RefSeq" id="WP_348946347.1">
    <property type="nucleotide sequence ID" value="NZ_CP157355.1"/>
</dbReference>
<protein>
    <submittedName>
        <fullName evidence="2">Uncharacterized protein</fullName>
    </submittedName>
</protein>
<feature type="region of interest" description="Disordered" evidence="1">
    <location>
        <begin position="1"/>
        <end position="36"/>
    </location>
</feature>
<organism evidence="2">
    <name type="scientific">Chitinibacter mangrovi</name>
    <dbReference type="NCBI Taxonomy" id="3153927"/>
    <lineage>
        <taxon>Bacteria</taxon>
        <taxon>Pseudomonadati</taxon>
        <taxon>Pseudomonadota</taxon>
        <taxon>Betaproteobacteria</taxon>
        <taxon>Neisseriales</taxon>
        <taxon>Chitinibacteraceae</taxon>
        <taxon>Chitinibacter</taxon>
    </lineage>
</organism>